<dbReference type="InterPro" id="IPR049278">
    <property type="entry name" value="MS_channel_C"/>
</dbReference>
<dbReference type="EMBL" id="JAGUCO010000007">
    <property type="protein sequence ID" value="MBS2098998.1"/>
    <property type="molecule type" value="Genomic_DNA"/>
</dbReference>
<organism evidence="10 11">
    <name type="scientific">Carboxylicivirga linearis</name>
    <dbReference type="NCBI Taxonomy" id="1628157"/>
    <lineage>
        <taxon>Bacteria</taxon>
        <taxon>Pseudomonadati</taxon>
        <taxon>Bacteroidota</taxon>
        <taxon>Bacteroidia</taxon>
        <taxon>Marinilabiliales</taxon>
        <taxon>Marinilabiliaceae</taxon>
        <taxon>Carboxylicivirga</taxon>
    </lineage>
</organism>
<keyword evidence="6 7" id="KW-0472">Membrane</keyword>
<dbReference type="Pfam" id="PF00924">
    <property type="entry name" value="MS_channel_2nd"/>
    <property type="match status" value="1"/>
</dbReference>
<evidence type="ECO:0000256" key="4">
    <source>
        <dbReference type="ARBA" id="ARBA00022692"/>
    </source>
</evidence>
<dbReference type="SUPFAM" id="SSF82861">
    <property type="entry name" value="Mechanosensitive channel protein MscS (YggB), transmembrane region"/>
    <property type="match status" value="1"/>
</dbReference>
<evidence type="ECO:0000259" key="9">
    <source>
        <dbReference type="Pfam" id="PF21082"/>
    </source>
</evidence>
<dbReference type="InterPro" id="IPR011014">
    <property type="entry name" value="MscS_channel_TM-2"/>
</dbReference>
<dbReference type="InterPro" id="IPR010920">
    <property type="entry name" value="LSM_dom_sf"/>
</dbReference>
<gene>
    <name evidence="10" type="ORF">KEM10_11970</name>
</gene>
<evidence type="ECO:0000256" key="2">
    <source>
        <dbReference type="ARBA" id="ARBA00008017"/>
    </source>
</evidence>
<reference evidence="10 11" key="1">
    <citation type="journal article" date="2015" name="Int. J. Syst. Evol. Microbiol.">
        <title>Carboxylicivirga linearis sp. nov., isolated from a sea cucumber culture pond.</title>
        <authorList>
            <person name="Wang F.Q."/>
            <person name="Zhou Y.X."/>
            <person name="Lin X.Z."/>
            <person name="Chen G.J."/>
            <person name="Du Z.J."/>
        </authorList>
    </citation>
    <scope>NUCLEOTIDE SEQUENCE [LARGE SCALE GENOMIC DNA]</scope>
    <source>
        <strain evidence="10 11">FB218</strain>
    </source>
</reference>
<feature type="domain" description="Mechanosensitive ion channel MscS" evidence="8">
    <location>
        <begin position="114"/>
        <end position="174"/>
    </location>
</feature>
<keyword evidence="11" id="KW-1185">Reference proteome</keyword>
<dbReference type="PANTHER" id="PTHR30221:SF1">
    <property type="entry name" value="SMALL-CONDUCTANCE MECHANOSENSITIVE CHANNEL"/>
    <property type="match status" value="1"/>
</dbReference>
<dbReference type="InterPro" id="IPR006685">
    <property type="entry name" value="MscS_channel_2nd"/>
</dbReference>
<feature type="domain" description="Mechanosensitive ion channel MscS C-terminal" evidence="9">
    <location>
        <begin position="187"/>
        <end position="272"/>
    </location>
</feature>
<sequence length="301" mass="33335">MLDKINQASDKIINKLLDWAETIITMLPNLIVAIVVLVIFFTIAKWVRKLLNKALFKVSSNHSVNSLIATIVFTAITFAGAFVALNVLNLDKTVTSLLAGIGIAGLAIGFAFKDVASNFLSGIYMAVKSPINVGDIIEYNEVYGTVKDIGIRATTITTMQGQDVVFPNRLIVENYYTHFTINGHRRIDLSVGISYGDDLEKAEEVTKEAIREISYLEPGTTVELFYTEFGSSSINFVIQYWVKFARESDYLKAQSQGIKNIKKAYDQNDITITFPIRTLDFGMKGGKSLGEVLSEANTSKE</sequence>
<dbReference type="InterPro" id="IPR011066">
    <property type="entry name" value="MscS_channel_C_sf"/>
</dbReference>
<protein>
    <submittedName>
        <fullName evidence="10">Mechanosensitive ion channel</fullName>
    </submittedName>
</protein>
<dbReference type="Gene3D" id="3.30.70.100">
    <property type="match status" value="1"/>
</dbReference>
<proteinExistence type="inferred from homology"/>
<evidence type="ECO:0000313" key="11">
    <source>
        <dbReference type="Proteomes" id="UP000708576"/>
    </source>
</evidence>
<feature type="transmembrane region" description="Helical" evidence="7">
    <location>
        <begin position="67"/>
        <end position="88"/>
    </location>
</feature>
<dbReference type="RefSeq" id="WP_212216239.1">
    <property type="nucleotide sequence ID" value="NZ_JAGUCO010000007.1"/>
</dbReference>
<evidence type="ECO:0000256" key="5">
    <source>
        <dbReference type="ARBA" id="ARBA00022989"/>
    </source>
</evidence>
<dbReference type="InterPro" id="IPR045275">
    <property type="entry name" value="MscS_archaea/bacteria_type"/>
</dbReference>
<evidence type="ECO:0000256" key="7">
    <source>
        <dbReference type="SAM" id="Phobius"/>
    </source>
</evidence>
<comment type="subcellular location">
    <subcellularLocation>
        <location evidence="1">Cell membrane</location>
        <topology evidence="1">Multi-pass membrane protein</topology>
    </subcellularLocation>
</comment>
<feature type="transmembrane region" description="Helical" evidence="7">
    <location>
        <begin position="94"/>
        <end position="112"/>
    </location>
</feature>
<evidence type="ECO:0000256" key="1">
    <source>
        <dbReference type="ARBA" id="ARBA00004651"/>
    </source>
</evidence>
<dbReference type="InterPro" id="IPR023408">
    <property type="entry name" value="MscS_beta-dom_sf"/>
</dbReference>
<evidence type="ECO:0000313" key="10">
    <source>
        <dbReference type="EMBL" id="MBS2098998.1"/>
    </source>
</evidence>
<dbReference type="Gene3D" id="1.10.287.1260">
    <property type="match status" value="1"/>
</dbReference>
<dbReference type="PANTHER" id="PTHR30221">
    <property type="entry name" value="SMALL-CONDUCTANCE MECHANOSENSITIVE CHANNEL"/>
    <property type="match status" value="1"/>
</dbReference>
<comment type="similarity">
    <text evidence="2">Belongs to the MscS (TC 1.A.23) family.</text>
</comment>
<comment type="caution">
    <text evidence="10">The sequence shown here is derived from an EMBL/GenBank/DDBJ whole genome shotgun (WGS) entry which is preliminary data.</text>
</comment>
<dbReference type="Gene3D" id="2.30.30.60">
    <property type="match status" value="1"/>
</dbReference>
<dbReference type="SUPFAM" id="SSF50182">
    <property type="entry name" value="Sm-like ribonucleoproteins"/>
    <property type="match status" value="1"/>
</dbReference>
<evidence type="ECO:0000256" key="6">
    <source>
        <dbReference type="ARBA" id="ARBA00023136"/>
    </source>
</evidence>
<evidence type="ECO:0000259" key="8">
    <source>
        <dbReference type="Pfam" id="PF00924"/>
    </source>
</evidence>
<evidence type="ECO:0000256" key="3">
    <source>
        <dbReference type="ARBA" id="ARBA00022475"/>
    </source>
</evidence>
<dbReference type="InterPro" id="IPR008910">
    <property type="entry name" value="MSC_TM_helix"/>
</dbReference>
<keyword evidence="3" id="KW-1003">Cell membrane</keyword>
<name>A0ABS5JVZ0_9BACT</name>
<keyword evidence="4 7" id="KW-0812">Transmembrane</keyword>
<dbReference type="Proteomes" id="UP000708576">
    <property type="component" value="Unassembled WGS sequence"/>
</dbReference>
<feature type="transmembrane region" description="Helical" evidence="7">
    <location>
        <begin position="26"/>
        <end position="47"/>
    </location>
</feature>
<dbReference type="Pfam" id="PF21082">
    <property type="entry name" value="MS_channel_3rd"/>
    <property type="match status" value="1"/>
</dbReference>
<dbReference type="Pfam" id="PF05552">
    <property type="entry name" value="MS_channel_1st_1"/>
    <property type="match status" value="1"/>
</dbReference>
<keyword evidence="5 7" id="KW-1133">Transmembrane helix</keyword>
<dbReference type="SUPFAM" id="SSF82689">
    <property type="entry name" value="Mechanosensitive channel protein MscS (YggB), C-terminal domain"/>
    <property type="match status" value="1"/>
</dbReference>
<accession>A0ABS5JVZ0</accession>